<proteinExistence type="predicted"/>
<comment type="caution">
    <text evidence="6">The sequence shown here is derived from an EMBL/GenBank/DDBJ whole genome shotgun (WGS) entry which is preliminary data.</text>
</comment>
<dbReference type="Pfam" id="PF13414">
    <property type="entry name" value="TPR_11"/>
    <property type="match status" value="1"/>
</dbReference>
<dbReference type="Pfam" id="PF18962">
    <property type="entry name" value="Por_Secre_tail"/>
    <property type="match status" value="1"/>
</dbReference>
<keyword evidence="7" id="KW-1185">Reference proteome</keyword>
<dbReference type="SUPFAM" id="SSF81901">
    <property type="entry name" value="HCP-like"/>
    <property type="match status" value="1"/>
</dbReference>
<evidence type="ECO:0000313" key="7">
    <source>
        <dbReference type="Proteomes" id="UP000295455"/>
    </source>
</evidence>
<evidence type="ECO:0000256" key="2">
    <source>
        <dbReference type="ARBA" id="ARBA00022737"/>
    </source>
</evidence>
<sequence>MKNYFLTVFYLIPIFIFSQNDKNKVERFFYRDNVLAIEKWYGEDKKLDSLRTYYNSGELNECFYYVNGYYEGASYRFNKAGEKLTTWIFKEGDLIERIDHILDYNIKTEEKIKNFHDQLIVVNKHIKDSSKSSNAYLYRRANLRYVLGNYTLALDDFKKLEHILLRNAKDNPRLTNSLSKVYDCMGGIYSSYEMENEAIHYRYLAIKTEPEDLRLQYNLGGYLYSIKSYTLAKTYLNKVLEKIPNHDFAHRLLAALYTDFEDYENAKYSIDVAFKKEDNLVKLGSGYGDFDVRTLRGFIYHKLGKSEDGIADLEEAINIKKDNTYAHRNLGIIYLELGNYKKACEYLQKAKELGYEKIYDKYDLEDYIHAACNNEPKEMQSQKLSDLPFIHPNPIKDYVTVNNIDFSNFKYYIYNFESKLVQEGIADYKTIKISNFQSGLYILNIESDGVVHSFKVVKE</sequence>
<keyword evidence="1" id="KW-0732">Signal</keyword>
<dbReference type="PANTHER" id="PTHR44858:SF1">
    <property type="entry name" value="UDP-N-ACETYLGLUCOSAMINE--PEPTIDE N-ACETYLGLUCOSAMINYLTRANSFERASE SPINDLY-RELATED"/>
    <property type="match status" value="1"/>
</dbReference>
<evidence type="ECO:0000256" key="1">
    <source>
        <dbReference type="ARBA" id="ARBA00022729"/>
    </source>
</evidence>
<feature type="domain" description="Secretion system C-terminal sorting" evidence="5">
    <location>
        <begin position="390"/>
        <end position="450"/>
    </location>
</feature>
<dbReference type="InterPro" id="IPR011990">
    <property type="entry name" value="TPR-like_helical_dom_sf"/>
</dbReference>
<keyword evidence="3 4" id="KW-0802">TPR repeat</keyword>
<feature type="repeat" description="TPR" evidence="4">
    <location>
        <begin position="324"/>
        <end position="357"/>
    </location>
</feature>
<dbReference type="AlphaFoldDB" id="A0A4V2QDH3"/>
<dbReference type="EMBL" id="SLUP01000007">
    <property type="protein sequence ID" value="TCL64417.1"/>
    <property type="molecule type" value="Genomic_DNA"/>
</dbReference>
<evidence type="ECO:0000313" key="6">
    <source>
        <dbReference type="EMBL" id="TCL64417.1"/>
    </source>
</evidence>
<keyword evidence="2" id="KW-0677">Repeat</keyword>
<dbReference type="PANTHER" id="PTHR44858">
    <property type="entry name" value="TETRATRICOPEPTIDE REPEAT PROTEIN 6"/>
    <property type="match status" value="1"/>
</dbReference>
<protein>
    <submittedName>
        <fullName evidence="6">Putative secreted protein (Por secretion system target)</fullName>
    </submittedName>
</protein>
<evidence type="ECO:0000256" key="3">
    <source>
        <dbReference type="ARBA" id="ARBA00022803"/>
    </source>
</evidence>
<dbReference type="InterPro" id="IPR050498">
    <property type="entry name" value="Ycf3"/>
</dbReference>
<accession>A0A4V2QDH3</accession>
<name>A0A4V2QDH3_9FLAO</name>
<dbReference type="InterPro" id="IPR019734">
    <property type="entry name" value="TPR_rpt"/>
</dbReference>
<reference evidence="6 7" key="1">
    <citation type="submission" date="2019-03" db="EMBL/GenBank/DDBJ databases">
        <title>Genomic Encyclopedia of Type Strains, Phase IV (KMG-IV): sequencing the most valuable type-strain genomes for metagenomic binning, comparative biology and taxonomic classification.</title>
        <authorList>
            <person name="Goeker M."/>
        </authorList>
    </citation>
    <scope>NUCLEOTIDE SEQUENCE [LARGE SCALE GENOMIC DNA]</scope>
    <source>
        <strain evidence="6 7">DSM 18792</strain>
    </source>
</reference>
<dbReference type="SMART" id="SM00028">
    <property type="entry name" value="TPR"/>
    <property type="match status" value="5"/>
</dbReference>
<dbReference type="OrthoDB" id="1298851at2"/>
<dbReference type="NCBIfam" id="TIGR04183">
    <property type="entry name" value="Por_Secre_tail"/>
    <property type="match status" value="1"/>
</dbReference>
<dbReference type="InterPro" id="IPR026444">
    <property type="entry name" value="Secre_tail"/>
</dbReference>
<gene>
    <name evidence="6" type="ORF">EV196_107124</name>
</gene>
<dbReference type="Gene3D" id="1.25.40.10">
    <property type="entry name" value="Tetratricopeptide repeat domain"/>
    <property type="match status" value="2"/>
</dbReference>
<evidence type="ECO:0000256" key="4">
    <source>
        <dbReference type="PROSITE-ProRule" id="PRU00339"/>
    </source>
</evidence>
<dbReference type="RefSeq" id="WP_132218490.1">
    <property type="nucleotide sequence ID" value="NZ_OX156936.1"/>
</dbReference>
<dbReference type="Proteomes" id="UP000295455">
    <property type="component" value="Unassembled WGS sequence"/>
</dbReference>
<evidence type="ECO:0000259" key="5">
    <source>
        <dbReference type="Pfam" id="PF18962"/>
    </source>
</evidence>
<organism evidence="6 7">
    <name type="scientific">Mariniflexile fucanivorans</name>
    <dbReference type="NCBI Taxonomy" id="264023"/>
    <lineage>
        <taxon>Bacteria</taxon>
        <taxon>Pseudomonadati</taxon>
        <taxon>Bacteroidota</taxon>
        <taxon>Flavobacteriia</taxon>
        <taxon>Flavobacteriales</taxon>
        <taxon>Flavobacteriaceae</taxon>
        <taxon>Mariniflexile</taxon>
    </lineage>
</organism>
<dbReference type="PROSITE" id="PS50005">
    <property type="entry name" value="TPR"/>
    <property type="match status" value="1"/>
</dbReference>